<evidence type="ECO:0000256" key="7">
    <source>
        <dbReference type="SAM" id="Phobius"/>
    </source>
</evidence>
<proteinExistence type="inferred from homology"/>
<reference evidence="9" key="1">
    <citation type="journal article" date="2014" name="Int. J. Syst. Evol. Microbiol.">
        <title>Complete genome sequence of Corynebacterium casei LMG S-19264T (=DSM 44701T), isolated from a smear-ripened cheese.</title>
        <authorList>
            <consortium name="US DOE Joint Genome Institute (JGI-PGF)"/>
            <person name="Walter F."/>
            <person name="Albersmeier A."/>
            <person name="Kalinowski J."/>
            <person name="Ruckert C."/>
        </authorList>
    </citation>
    <scope>NUCLEOTIDE SEQUENCE</scope>
    <source>
        <strain evidence="9">CCM 7905</strain>
    </source>
</reference>
<evidence type="ECO:0000256" key="4">
    <source>
        <dbReference type="ARBA" id="ARBA00022833"/>
    </source>
</evidence>
<keyword evidence="10" id="KW-1185">Reference proteome</keyword>
<dbReference type="Pfam" id="PF01435">
    <property type="entry name" value="Peptidase_M48"/>
    <property type="match status" value="1"/>
</dbReference>
<evidence type="ECO:0000259" key="8">
    <source>
        <dbReference type="Pfam" id="PF01435"/>
    </source>
</evidence>
<protein>
    <recommendedName>
        <fullName evidence="8">Peptidase M48 domain-containing protein</fullName>
    </recommendedName>
</protein>
<dbReference type="RefSeq" id="WP_188544219.1">
    <property type="nucleotide sequence ID" value="NZ_BMCU01000002.1"/>
</dbReference>
<dbReference type="GO" id="GO:0006508">
    <property type="term" value="P:proteolysis"/>
    <property type="evidence" value="ECO:0007669"/>
    <property type="project" value="UniProtKB-KW"/>
</dbReference>
<dbReference type="EMBL" id="BMCU01000002">
    <property type="protein sequence ID" value="GGG02106.1"/>
    <property type="molecule type" value="Genomic_DNA"/>
</dbReference>
<keyword evidence="3 6" id="KW-0378">Hydrolase</keyword>
<evidence type="ECO:0000256" key="1">
    <source>
        <dbReference type="ARBA" id="ARBA00022670"/>
    </source>
</evidence>
<feature type="transmembrane region" description="Helical" evidence="7">
    <location>
        <begin position="6"/>
        <end position="23"/>
    </location>
</feature>
<dbReference type="InterPro" id="IPR052173">
    <property type="entry name" value="Beta-lactam_resp_regulator"/>
</dbReference>
<keyword evidence="7" id="KW-1133">Transmembrane helix</keyword>
<evidence type="ECO:0000256" key="3">
    <source>
        <dbReference type="ARBA" id="ARBA00022801"/>
    </source>
</evidence>
<dbReference type="PANTHER" id="PTHR34978">
    <property type="entry name" value="POSSIBLE SENSOR-TRANSDUCER PROTEIN BLAR"/>
    <property type="match status" value="1"/>
</dbReference>
<keyword evidence="4 6" id="KW-0862">Zinc</keyword>
<dbReference type="InterPro" id="IPR001915">
    <property type="entry name" value="Peptidase_M48"/>
</dbReference>
<dbReference type="GO" id="GO:0046872">
    <property type="term" value="F:metal ion binding"/>
    <property type="evidence" value="ECO:0007669"/>
    <property type="project" value="UniProtKB-KW"/>
</dbReference>
<comment type="cofactor">
    <cofactor evidence="6">
        <name>Zn(2+)</name>
        <dbReference type="ChEBI" id="CHEBI:29105"/>
    </cofactor>
    <text evidence="6">Binds 1 zinc ion per subunit.</text>
</comment>
<evidence type="ECO:0000256" key="2">
    <source>
        <dbReference type="ARBA" id="ARBA00022723"/>
    </source>
</evidence>
<keyword evidence="7" id="KW-0812">Transmembrane</keyword>
<gene>
    <name evidence="9" type="ORF">GCM10007304_15110</name>
</gene>
<name>A0A917FUF0_9NOCA</name>
<evidence type="ECO:0000313" key="10">
    <source>
        <dbReference type="Proteomes" id="UP000654257"/>
    </source>
</evidence>
<keyword evidence="7" id="KW-0472">Membrane</keyword>
<dbReference type="Proteomes" id="UP000654257">
    <property type="component" value="Unassembled WGS sequence"/>
</dbReference>
<feature type="transmembrane region" description="Helical" evidence="7">
    <location>
        <begin position="35"/>
        <end position="61"/>
    </location>
</feature>
<dbReference type="CDD" id="cd07326">
    <property type="entry name" value="M56_BlaR1_MecR1_like"/>
    <property type="match status" value="1"/>
</dbReference>
<evidence type="ECO:0000256" key="5">
    <source>
        <dbReference type="ARBA" id="ARBA00023049"/>
    </source>
</evidence>
<comment type="caution">
    <text evidence="9">The sequence shown here is derived from an EMBL/GenBank/DDBJ whole genome shotgun (WGS) entry which is preliminary data.</text>
</comment>
<reference evidence="9" key="2">
    <citation type="submission" date="2020-09" db="EMBL/GenBank/DDBJ databases">
        <authorList>
            <person name="Sun Q."/>
            <person name="Sedlacek I."/>
        </authorList>
    </citation>
    <scope>NUCLEOTIDE SEQUENCE</scope>
    <source>
        <strain evidence="9">CCM 7905</strain>
    </source>
</reference>
<dbReference type="GO" id="GO:0004222">
    <property type="term" value="F:metalloendopeptidase activity"/>
    <property type="evidence" value="ECO:0007669"/>
    <property type="project" value="InterPro"/>
</dbReference>
<evidence type="ECO:0000313" key="9">
    <source>
        <dbReference type="EMBL" id="GGG02106.1"/>
    </source>
</evidence>
<dbReference type="PANTHER" id="PTHR34978:SF3">
    <property type="entry name" value="SLR0241 PROTEIN"/>
    <property type="match status" value="1"/>
</dbReference>
<feature type="transmembrane region" description="Helical" evidence="7">
    <location>
        <begin position="67"/>
        <end position="84"/>
    </location>
</feature>
<keyword evidence="1 6" id="KW-0645">Protease</keyword>
<feature type="domain" description="Peptidase M48" evidence="8">
    <location>
        <begin position="97"/>
        <end position="175"/>
    </location>
</feature>
<keyword evidence="2" id="KW-0479">Metal-binding</keyword>
<sequence>MIALGAVATAPWLLCVLMARVVHRGDRWLVPATAVIVLPSVALVLAVSAAASALAVGTVLVTAGSRWFSVMGVALLALVAWRIVEVFRHLLRVRSSSRAAAEFGHRADPRTRLLVIDDDEPDAFAVASGGGAVVMTSGLVAQLSDDEVNALVLHERAHLRYRHQVSVQLTEVATQLVPPLRGASSAVRHAAERHADECAAHGDRRLAMTSLARAALVCSRGTGGSGSAALASTGGDVVRRVRALSGPPPAPQRRIVVAVAVVLVVFACALTAALADVVQDVVSPESGEVSTDMFR</sequence>
<organism evidence="9 10">
    <name type="scientific">Rhodococcoides trifolii</name>
    <dbReference type="NCBI Taxonomy" id="908250"/>
    <lineage>
        <taxon>Bacteria</taxon>
        <taxon>Bacillati</taxon>
        <taxon>Actinomycetota</taxon>
        <taxon>Actinomycetes</taxon>
        <taxon>Mycobacteriales</taxon>
        <taxon>Nocardiaceae</taxon>
        <taxon>Rhodococcoides</taxon>
    </lineage>
</organism>
<evidence type="ECO:0000256" key="6">
    <source>
        <dbReference type="RuleBase" id="RU003983"/>
    </source>
</evidence>
<comment type="similarity">
    <text evidence="6">Belongs to the peptidase M48 family.</text>
</comment>
<feature type="transmembrane region" description="Helical" evidence="7">
    <location>
        <begin position="255"/>
        <end position="275"/>
    </location>
</feature>
<dbReference type="Gene3D" id="3.30.2010.10">
    <property type="entry name" value="Metalloproteases ('zincins'), catalytic domain"/>
    <property type="match status" value="1"/>
</dbReference>
<accession>A0A917FUF0</accession>
<dbReference type="AlphaFoldDB" id="A0A917FUF0"/>
<keyword evidence="5 6" id="KW-0482">Metalloprotease</keyword>